<evidence type="ECO:0000256" key="4">
    <source>
        <dbReference type="ARBA" id="ARBA00022679"/>
    </source>
</evidence>
<dbReference type="InterPro" id="IPR005467">
    <property type="entry name" value="His_kinase_dom"/>
</dbReference>
<dbReference type="InterPro" id="IPR036097">
    <property type="entry name" value="HisK_dim/P_sf"/>
</dbReference>
<dbReference type="InterPro" id="IPR004358">
    <property type="entry name" value="Sig_transdc_His_kin-like_C"/>
</dbReference>
<keyword evidence="3" id="KW-0597">Phosphoprotein</keyword>
<accession>A0AA41YYH5</accession>
<dbReference type="PANTHER" id="PTHR43711:SF1">
    <property type="entry name" value="HISTIDINE KINASE 1"/>
    <property type="match status" value="1"/>
</dbReference>
<evidence type="ECO:0000256" key="3">
    <source>
        <dbReference type="ARBA" id="ARBA00022553"/>
    </source>
</evidence>
<dbReference type="RefSeq" id="WP_282585998.1">
    <property type="nucleotide sequence ID" value="NZ_JAMOIM010000010.1"/>
</dbReference>
<dbReference type="Gene3D" id="3.30.565.10">
    <property type="entry name" value="Histidine kinase-like ATPase, C-terminal domain"/>
    <property type="match status" value="1"/>
</dbReference>
<dbReference type="Gene3D" id="1.10.287.130">
    <property type="match status" value="1"/>
</dbReference>
<comment type="caution">
    <text evidence="8">The sequence shown here is derived from an EMBL/GenBank/DDBJ whole genome shotgun (WGS) entry which is preliminary data.</text>
</comment>
<dbReference type="InterPro" id="IPR050736">
    <property type="entry name" value="Sensor_HK_Regulatory"/>
</dbReference>
<reference evidence="8" key="1">
    <citation type="submission" date="2022-05" db="EMBL/GenBank/DDBJ databases">
        <authorList>
            <person name="Pankratov T."/>
        </authorList>
    </citation>
    <scope>NUCLEOTIDE SEQUENCE</scope>
    <source>
        <strain evidence="8">BP6-180914</strain>
    </source>
</reference>
<keyword evidence="9" id="KW-1185">Reference proteome</keyword>
<evidence type="ECO:0000313" key="8">
    <source>
        <dbReference type="EMBL" id="MCW6509630.1"/>
    </source>
</evidence>
<dbReference type="CDD" id="cd00075">
    <property type="entry name" value="HATPase"/>
    <property type="match status" value="1"/>
</dbReference>
<proteinExistence type="predicted"/>
<dbReference type="EC" id="2.7.13.3" evidence="2"/>
<sequence>MNLDAQRRLKLSEATILDERQASELREQFIAVLGHDLCNPLASVDAGTRALGRIVKDDKAATIVTLIQGSVRRMAGLIDNVLDFARGRLGGGLSLSRERCDLEPILRQVVDELRSSQPDRTIETHFRGIEAVDCDGRRVGQLVSNLLANALTHGADDRPVRIEAIVDRAAFELSVANEGKPIPVEVLERIFQPFERGAVRPGQQGLGLGLYIASEIAQSHGGTLEALSSSDGTRFTFRIPAAIRPG</sequence>
<dbReference type="InterPro" id="IPR003594">
    <property type="entry name" value="HATPase_dom"/>
</dbReference>
<dbReference type="SMART" id="SM00387">
    <property type="entry name" value="HATPase_c"/>
    <property type="match status" value="1"/>
</dbReference>
<keyword evidence="6" id="KW-0902">Two-component regulatory system</keyword>
<gene>
    <name evidence="8" type="ORF">M8523_16545</name>
</gene>
<organism evidence="8 9">
    <name type="scientific">Lichenifustis flavocetrariae</name>
    <dbReference type="NCBI Taxonomy" id="2949735"/>
    <lineage>
        <taxon>Bacteria</taxon>
        <taxon>Pseudomonadati</taxon>
        <taxon>Pseudomonadota</taxon>
        <taxon>Alphaproteobacteria</taxon>
        <taxon>Hyphomicrobiales</taxon>
        <taxon>Lichenihabitantaceae</taxon>
        <taxon>Lichenifustis</taxon>
    </lineage>
</organism>
<keyword evidence="4" id="KW-0808">Transferase</keyword>
<dbReference type="AlphaFoldDB" id="A0AA41YYH5"/>
<dbReference type="CDD" id="cd00082">
    <property type="entry name" value="HisKA"/>
    <property type="match status" value="1"/>
</dbReference>
<dbReference type="Proteomes" id="UP001165667">
    <property type="component" value="Unassembled WGS sequence"/>
</dbReference>
<dbReference type="PROSITE" id="PS50109">
    <property type="entry name" value="HIS_KIN"/>
    <property type="match status" value="1"/>
</dbReference>
<evidence type="ECO:0000256" key="6">
    <source>
        <dbReference type="ARBA" id="ARBA00023012"/>
    </source>
</evidence>
<name>A0AA41YYH5_9HYPH</name>
<evidence type="ECO:0000256" key="1">
    <source>
        <dbReference type="ARBA" id="ARBA00000085"/>
    </source>
</evidence>
<evidence type="ECO:0000313" key="9">
    <source>
        <dbReference type="Proteomes" id="UP001165667"/>
    </source>
</evidence>
<dbReference type="PRINTS" id="PR00344">
    <property type="entry name" value="BCTRLSENSOR"/>
</dbReference>
<comment type="catalytic activity">
    <reaction evidence="1">
        <text>ATP + protein L-histidine = ADP + protein N-phospho-L-histidine.</text>
        <dbReference type="EC" id="2.7.13.3"/>
    </reaction>
</comment>
<feature type="domain" description="Histidine kinase" evidence="7">
    <location>
        <begin position="32"/>
        <end position="243"/>
    </location>
</feature>
<keyword evidence="5 8" id="KW-0418">Kinase</keyword>
<dbReference type="SUPFAM" id="SSF55874">
    <property type="entry name" value="ATPase domain of HSP90 chaperone/DNA topoisomerase II/histidine kinase"/>
    <property type="match status" value="1"/>
</dbReference>
<dbReference type="Pfam" id="PF00512">
    <property type="entry name" value="HisKA"/>
    <property type="match status" value="1"/>
</dbReference>
<protein>
    <recommendedName>
        <fullName evidence="2">histidine kinase</fullName>
        <ecNumber evidence="2">2.7.13.3</ecNumber>
    </recommendedName>
</protein>
<dbReference type="InterPro" id="IPR036890">
    <property type="entry name" value="HATPase_C_sf"/>
</dbReference>
<evidence type="ECO:0000256" key="2">
    <source>
        <dbReference type="ARBA" id="ARBA00012438"/>
    </source>
</evidence>
<dbReference type="SMART" id="SM00388">
    <property type="entry name" value="HisKA"/>
    <property type="match status" value="1"/>
</dbReference>
<dbReference type="Pfam" id="PF02518">
    <property type="entry name" value="HATPase_c"/>
    <property type="match status" value="1"/>
</dbReference>
<dbReference type="SUPFAM" id="SSF47384">
    <property type="entry name" value="Homodimeric domain of signal transducing histidine kinase"/>
    <property type="match status" value="1"/>
</dbReference>
<dbReference type="EMBL" id="JAMOIM010000010">
    <property type="protein sequence ID" value="MCW6509630.1"/>
    <property type="molecule type" value="Genomic_DNA"/>
</dbReference>
<evidence type="ECO:0000259" key="7">
    <source>
        <dbReference type="PROSITE" id="PS50109"/>
    </source>
</evidence>
<dbReference type="InterPro" id="IPR003661">
    <property type="entry name" value="HisK_dim/P_dom"/>
</dbReference>
<dbReference type="GO" id="GO:0000155">
    <property type="term" value="F:phosphorelay sensor kinase activity"/>
    <property type="evidence" value="ECO:0007669"/>
    <property type="project" value="InterPro"/>
</dbReference>
<evidence type="ECO:0000256" key="5">
    <source>
        <dbReference type="ARBA" id="ARBA00022777"/>
    </source>
</evidence>
<dbReference type="PANTHER" id="PTHR43711">
    <property type="entry name" value="TWO-COMPONENT HISTIDINE KINASE"/>
    <property type="match status" value="1"/>
</dbReference>